<sequence>MRIALLALAAGLALAGEAAALGNARTKSGVIACSERVDWTRLSRLIEKGDDVGVRRFMTTRILGQDCRRFYGSRPVFVQIRSVNAICIRPMGEAACLWTAPESVE</sequence>
<dbReference type="RefSeq" id="WP_149815046.1">
    <property type="nucleotide sequence ID" value="NZ_VUOA01000001.1"/>
</dbReference>
<organism evidence="2 3">
    <name type="scientific">Salinarimonas soli</name>
    <dbReference type="NCBI Taxonomy" id="1638099"/>
    <lineage>
        <taxon>Bacteria</taxon>
        <taxon>Pseudomonadati</taxon>
        <taxon>Pseudomonadota</taxon>
        <taxon>Alphaproteobacteria</taxon>
        <taxon>Hyphomicrobiales</taxon>
        <taxon>Salinarimonadaceae</taxon>
        <taxon>Salinarimonas</taxon>
    </lineage>
</organism>
<accession>A0A5B2W0X9</accession>
<reference evidence="2 3" key="2">
    <citation type="submission" date="2019-09" db="EMBL/GenBank/DDBJ databases">
        <authorList>
            <person name="Jin C."/>
        </authorList>
    </citation>
    <scope>NUCLEOTIDE SEQUENCE [LARGE SCALE GENOMIC DNA]</scope>
    <source>
        <strain evidence="2 3">BN140002</strain>
    </source>
</reference>
<dbReference type="EMBL" id="VUOA01000001">
    <property type="protein sequence ID" value="KAA2244390.1"/>
    <property type="molecule type" value="Genomic_DNA"/>
</dbReference>
<keyword evidence="1" id="KW-0732">Signal</keyword>
<keyword evidence="3" id="KW-1185">Reference proteome</keyword>
<proteinExistence type="predicted"/>
<dbReference type="AlphaFoldDB" id="A0A5B2W0X9"/>
<reference evidence="2 3" key="1">
    <citation type="submission" date="2019-09" db="EMBL/GenBank/DDBJ databases">
        <title>Salinarimonas rosea gen. nov., sp. nov., a new member of the a-2 subgroup of the Proteobacteria.</title>
        <authorList>
            <person name="Liu J."/>
        </authorList>
    </citation>
    <scope>NUCLEOTIDE SEQUENCE [LARGE SCALE GENOMIC DNA]</scope>
    <source>
        <strain evidence="2 3">BN140002</strain>
    </source>
</reference>
<evidence type="ECO:0000313" key="3">
    <source>
        <dbReference type="Proteomes" id="UP000323142"/>
    </source>
</evidence>
<dbReference type="Proteomes" id="UP000323142">
    <property type="component" value="Unassembled WGS sequence"/>
</dbReference>
<feature type="signal peptide" evidence="1">
    <location>
        <begin position="1"/>
        <end position="20"/>
    </location>
</feature>
<dbReference type="OrthoDB" id="8242843at2"/>
<feature type="chain" id="PRO_5022661782" evidence="1">
    <location>
        <begin position="21"/>
        <end position="105"/>
    </location>
</feature>
<evidence type="ECO:0000313" key="2">
    <source>
        <dbReference type="EMBL" id="KAA2244390.1"/>
    </source>
</evidence>
<evidence type="ECO:0000256" key="1">
    <source>
        <dbReference type="SAM" id="SignalP"/>
    </source>
</evidence>
<protein>
    <submittedName>
        <fullName evidence="2">Uncharacterized protein</fullName>
    </submittedName>
</protein>
<comment type="caution">
    <text evidence="2">The sequence shown here is derived from an EMBL/GenBank/DDBJ whole genome shotgun (WGS) entry which is preliminary data.</text>
</comment>
<gene>
    <name evidence="2" type="ORF">F0L46_00375</name>
</gene>
<name>A0A5B2W0X9_9HYPH</name>